<dbReference type="InterPro" id="IPR038312">
    <property type="entry name" value="DUF5063_sf"/>
</dbReference>
<feature type="coiled-coil region" evidence="1">
    <location>
        <begin position="69"/>
        <end position="96"/>
    </location>
</feature>
<keyword evidence="1" id="KW-0175">Coiled coil</keyword>
<proteinExistence type="predicted"/>
<evidence type="ECO:0000313" key="2">
    <source>
        <dbReference type="EMBL" id="GAB1252296.1"/>
    </source>
</evidence>
<evidence type="ECO:0000313" key="3">
    <source>
        <dbReference type="Proteomes" id="UP001628220"/>
    </source>
</evidence>
<protein>
    <submittedName>
        <fullName evidence="2">DUF5063 domain-containing protein</fullName>
    </submittedName>
</protein>
<name>A0ABQ0E3Q8_9PORP</name>
<dbReference type="Pfam" id="PF16702">
    <property type="entry name" value="DUF5063"/>
    <property type="match status" value="1"/>
</dbReference>
<accession>A0ABQ0E3Q8</accession>
<evidence type="ECO:0000256" key="1">
    <source>
        <dbReference type="SAM" id="Coils"/>
    </source>
</evidence>
<comment type="caution">
    <text evidence="2">The sequence shown here is derived from an EMBL/GenBank/DDBJ whole genome shotgun (WGS) entry which is preliminary data.</text>
</comment>
<dbReference type="InterPro" id="IPR032025">
    <property type="entry name" value="DUF5063"/>
</dbReference>
<dbReference type="RefSeq" id="WP_411916054.1">
    <property type="nucleotide sequence ID" value="NZ_BAAFSF010000004.1"/>
</dbReference>
<dbReference type="EMBL" id="BAAFSF010000004">
    <property type="protein sequence ID" value="GAB1252296.1"/>
    <property type="molecule type" value="Genomic_DNA"/>
</dbReference>
<gene>
    <name evidence="2" type="ORF">Tsumi_14020</name>
</gene>
<dbReference type="Gene3D" id="1.20.120.1550">
    <property type="entry name" value="Protein of unknown function DUF5063"/>
    <property type="match status" value="1"/>
</dbReference>
<dbReference type="Proteomes" id="UP001628220">
    <property type="component" value="Unassembled WGS sequence"/>
</dbReference>
<organism evidence="2 3">
    <name type="scientific">Porphyromonas miyakawae</name>
    <dbReference type="NCBI Taxonomy" id="3137470"/>
    <lineage>
        <taxon>Bacteria</taxon>
        <taxon>Pseudomonadati</taxon>
        <taxon>Bacteroidota</taxon>
        <taxon>Bacteroidia</taxon>
        <taxon>Bacteroidales</taxon>
        <taxon>Porphyromonadaceae</taxon>
        <taxon>Porphyromonas</taxon>
    </lineage>
</organism>
<reference evidence="2 3" key="1">
    <citation type="journal article" date="2025" name="Int. J. Syst. Evol. Microbiol.">
        <title>Desulfovibrio falkowii sp. nov., Porphyromonas miyakawae sp. nov., Mediterraneibacter flintii sp. nov. and Owariibacterium komagatae gen. nov., sp. nov., isolated from human faeces.</title>
        <authorList>
            <person name="Hamaguchi T."/>
            <person name="Ohara M."/>
            <person name="Hisatomi A."/>
            <person name="Sekiguchi K."/>
            <person name="Takeda J.I."/>
            <person name="Ueyama J."/>
            <person name="Ito M."/>
            <person name="Nishiwaki H."/>
            <person name="Ogi T."/>
            <person name="Hirayama M."/>
            <person name="Ohkuma M."/>
            <person name="Sakamoto M."/>
            <person name="Ohno K."/>
        </authorList>
    </citation>
    <scope>NUCLEOTIDE SEQUENCE [LARGE SCALE GENOMIC DNA]</scope>
    <source>
        <strain evidence="2 3">13CB11C</strain>
    </source>
</reference>
<sequence>MQKSDYSPSLIEFVTVAVPFCTALQQAGALAREELLNRLLHLSPLLYLKTLMLCDEAEENNDLFEAVPEAVTEAAYEELRENLKLLLAEQDEFLEAQGDYMRYSVEPLHATISECLADVYQPVANLLAVVNEENIVALPAAVATCCALFTEYWGDRLLAVTRAIHRALYYREDDLMDDFAPKRSSVDLLHHHHTDEQAIIDNLLRDHSSGEL</sequence>
<keyword evidence="3" id="KW-1185">Reference proteome</keyword>